<dbReference type="Pfam" id="PF04545">
    <property type="entry name" value="Sigma70_r4"/>
    <property type="match status" value="1"/>
</dbReference>
<dbReference type="Proteomes" id="UP000564573">
    <property type="component" value="Unassembled WGS sequence"/>
</dbReference>
<dbReference type="RefSeq" id="WP_183778155.1">
    <property type="nucleotide sequence ID" value="NZ_JACIBS010000001.1"/>
</dbReference>
<dbReference type="InterPro" id="IPR037171">
    <property type="entry name" value="NagB/RpiA_transferase-like"/>
</dbReference>
<gene>
    <name evidence="7" type="ORF">FB384_000125</name>
</gene>
<keyword evidence="8" id="KW-1185">Reference proteome</keyword>
<dbReference type="InterPro" id="IPR007324">
    <property type="entry name" value="Sugar-bd_dom_put"/>
</dbReference>
<evidence type="ECO:0000256" key="4">
    <source>
        <dbReference type="ARBA" id="ARBA00023163"/>
    </source>
</evidence>
<evidence type="ECO:0000259" key="6">
    <source>
        <dbReference type="Pfam" id="PF04545"/>
    </source>
</evidence>
<feature type="domain" description="RNA polymerase sigma-70 region 4" evidence="6">
    <location>
        <begin position="15"/>
        <end position="47"/>
    </location>
</feature>
<evidence type="ECO:0000259" key="5">
    <source>
        <dbReference type="Pfam" id="PF04198"/>
    </source>
</evidence>
<sequence>MPPPRDQQSLVAAARLYYEEGRSQHEVAKTLNISRSSVSRMLTAAREHGIVRIEINDPTGRDMDLEAELAERFGLRDCRVAEIHSGDRPLQRVGDLGARWLLDTVQPGQRIGVSWGTGLQALVQSIPDEGGLDVEVLPLVGGLSVVDTAISGEELVRDLAGRLGGRYQRLHAPALLTSKEGRDVLLAEPSVQATLDAARRVQVALAGVGRVGRGSSASLVTAMSLSAEERAGFDAAGPVGDVCARFFDAAGKAVTGPADDRVLAVSLADLAAIPTVAGVAAGPEKADGVLGALHTTVLDVLICDSSLARALLSERGAVA</sequence>
<dbReference type="Gene3D" id="3.40.50.1360">
    <property type="match status" value="1"/>
</dbReference>
<evidence type="ECO:0000256" key="3">
    <source>
        <dbReference type="ARBA" id="ARBA00023125"/>
    </source>
</evidence>
<organism evidence="7 8">
    <name type="scientific">Prauserella sediminis</name>
    <dbReference type="NCBI Taxonomy" id="577680"/>
    <lineage>
        <taxon>Bacteria</taxon>
        <taxon>Bacillati</taxon>
        <taxon>Actinomycetota</taxon>
        <taxon>Actinomycetes</taxon>
        <taxon>Pseudonocardiales</taxon>
        <taxon>Pseudonocardiaceae</taxon>
        <taxon>Prauserella</taxon>
        <taxon>Prauserella salsuginis group</taxon>
    </lineage>
</organism>
<accession>A0A839XEP4</accession>
<dbReference type="GO" id="GO:0003700">
    <property type="term" value="F:DNA-binding transcription factor activity"/>
    <property type="evidence" value="ECO:0007669"/>
    <property type="project" value="InterPro"/>
</dbReference>
<dbReference type="GO" id="GO:0030246">
    <property type="term" value="F:carbohydrate binding"/>
    <property type="evidence" value="ECO:0007669"/>
    <property type="project" value="InterPro"/>
</dbReference>
<dbReference type="GO" id="GO:0006352">
    <property type="term" value="P:DNA-templated transcription initiation"/>
    <property type="evidence" value="ECO:0007669"/>
    <property type="project" value="InterPro"/>
</dbReference>
<name>A0A839XEP4_9PSEU</name>
<keyword evidence="2" id="KW-0805">Transcription regulation</keyword>
<dbReference type="AlphaFoldDB" id="A0A839XEP4"/>
<dbReference type="SUPFAM" id="SSF100950">
    <property type="entry name" value="NagB/RpiA/CoA transferase-like"/>
    <property type="match status" value="1"/>
</dbReference>
<dbReference type="PANTHER" id="PTHR34294:SF1">
    <property type="entry name" value="TRANSCRIPTIONAL REGULATOR LSRR"/>
    <property type="match status" value="1"/>
</dbReference>
<dbReference type="SUPFAM" id="SSF46689">
    <property type="entry name" value="Homeodomain-like"/>
    <property type="match status" value="1"/>
</dbReference>
<evidence type="ECO:0000256" key="2">
    <source>
        <dbReference type="ARBA" id="ARBA00023015"/>
    </source>
</evidence>
<keyword evidence="3 7" id="KW-0238">DNA-binding</keyword>
<comment type="similarity">
    <text evidence="1">Belongs to the SorC transcriptional regulatory family.</text>
</comment>
<evidence type="ECO:0000313" key="7">
    <source>
        <dbReference type="EMBL" id="MBB3661221.1"/>
    </source>
</evidence>
<dbReference type="Gene3D" id="1.10.10.60">
    <property type="entry name" value="Homeodomain-like"/>
    <property type="match status" value="1"/>
</dbReference>
<dbReference type="GO" id="GO:0003677">
    <property type="term" value="F:DNA binding"/>
    <property type="evidence" value="ECO:0007669"/>
    <property type="project" value="UniProtKB-KW"/>
</dbReference>
<dbReference type="Pfam" id="PF04198">
    <property type="entry name" value="Sugar-bind"/>
    <property type="match status" value="1"/>
</dbReference>
<keyword evidence="4" id="KW-0804">Transcription</keyword>
<dbReference type="PANTHER" id="PTHR34294">
    <property type="entry name" value="TRANSCRIPTIONAL REGULATOR-RELATED"/>
    <property type="match status" value="1"/>
</dbReference>
<dbReference type="InterPro" id="IPR009057">
    <property type="entry name" value="Homeodomain-like_sf"/>
</dbReference>
<proteinExistence type="inferred from homology"/>
<dbReference type="EMBL" id="JACIBS010000001">
    <property type="protein sequence ID" value="MBB3661221.1"/>
    <property type="molecule type" value="Genomic_DNA"/>
</dbReference>
<dbReference type="InterPro" id="IPR007630">
    <property type="entry name" value="RNA_pol_sigma70_r4"/>
</dbReference>
<dbReference type="InterPro" id="IPR051054">
    <property type="entry name" value="SorC_transcr_regulators"/>
</dbReference>
<evidence type="ECO:0000313" key="8">
    <source>
        <dbReference type="Proteomes" id="UP000564573"/>
    </source>
</evidence>
<protein>
    <submittedName>
        <fullName evidence="7">DNA-binding transcriptional regulator LsrR (DeoR family)</fullName>
    </submittedName>
</protein>
<comment type="caution">
    <text evidence="7">The sequence shown here is derived from an EMBL/GenBank/DDBJ whole genome shotgun (WGS) entry which is preliminary data.</text>
</comment>
<reference evidence="7 8" key="1">
    <citation type="submission" date="2020-08" db="EMBL/GenBank/DDBJ databases">
        <title>Sequencing the genomes of 1000 actinobacteria strains.</title>
        <authorList>
            <person name="Klenk H.-P."/>
        </authorList>
    </citation>
    <scope>NUCLEOTIDE SEQUENCE [LARGE SCALE GENOMIC DNA]</scope>
    <source>
        <strain evidence="7 8">DSM 45267</strain>
    </source>
</reference>
<evidence type="ECO:0000256" key="1">
    <source>
        <dbReference type="ARBA" id="ARBA00010466"/>
    </source>
</evidence>
<feature type="domain" description="Sugar-binding" evidence="5">
    <location>
        <begin position="60"/>
        <end position="313"/>
    </location>
</feature>